<dbReference type="EMBL" id="SPNW01000014">
    <property type="protein sequence ID" value="TIA91081.1"/>
    <property type="molecule type" value="Genomic_DNA"/>
</dbReference>
<dbReference type="OrthoDB" id="2015537at2759"/>
<evidence type="ECO:0000256" key="12">
    <source>
        <dbReference type="SAM" id="MobiDB-lite"/>
    </source>
</evidence>
<evidence type="ECO:0000256" key="11">
    <source>
        <dbReference type="ARBA" id="ARBA00047481"/>
    </source>
</evidence>
<dbReference type="HAMAP" id="MF_01023">
    <property type="entry name" value="HisC_aminotrans_2"/>
    <property type="match status" value="1"/>
</dbReference>
<dbReference type="PROSITE" id="PS00599">
    <property type="entry name" value="AA_TRANSFER_CLASS_2"/>
    <property type="match status" value="1"/>
</dbReference>
<accession>A0A4T0FRD8</accession>
<reference evidence="14 15" key="1">
    <citation type="submission" date="2019-03" db="EMBL/GenBank/DDBJ databases">
        <title>Sequencing 23 genomes of Wallemia ichthyophaga.</title>
        <authorList>
            <person name="Gostincar C."/>
        </authorList>
    </citation>
    <scope>NUCLEOTIDE SEQUENCE [LARGE SCALE GENOMIC DNA]</scope>
    <source>
        <strain evidence="14 15">EXF-5753</strain>
    </source>
</reference>
<keyword evidence="15" id="KW-1185">Reference proteome</keyword>
<comment type="pathway">
    <text evidence="2">Amino-acid biosynthesis; L-histidine biosynthesis; L-histidine from 5-phospho-alpha-D-ribose 1-diphosphate: step 7/9.</text>
</comment>
<evidence type="ECO:0000256" key="6">
    <source>
        <dbReference type="ARBA" id="ARBA00022605"/>
    </source>
</evidence>
<evidence type="ECO:0000256" key="4">
    <source>
        <dbReference type="ARBA" id="ARBA00012748"/>
    </source>
</evidence>
<dbReference type="PANTHER" id="PTHR42885">
    <property type="entry name" value="HISTIDINOL-PHOSPHATE AMINOTRANSFERASE-RELATED"/>
    <property type="match status" value="1"/>
</dbReference>
<dbReference type="InterPro" id="IPR015421">
    <property type="entry name" value="PyrdxlP-dep_Trfase_major"/>
</dbReference>
<dbReference type="Gene3D" id="3.90.1150.10">
    <property type="entry name" value="Aspartate Aminotransferase, domain 1"/>
    <property type="match status" value="1"/>
</dbReference>
<dbReference type="InterPro" id="IPR004839">
    <property type="entry name" value="Aminotransferase_I/II_large"/>
</dbReference>
<name>A0A4T0FRD8_9BASI</name>
<evidence type="ECO:0000256" key="2">
    <source>
        <dbReference type="ARBA" id="ARBA00005011"/>
    </source>
</evidence>
<organism evidence="14 15">
    <name type="scientific">Wallemia hederae</name>
    <dbReference type="NCBI Taxonomy" id="1540922"/>
    <lineage>
        <taxon>Eukaryota</taxon>
        <taxon>Fungi</taxon>
        <taxon>Dikarya</taxon>
        <taxon>Basidiomycota</taxon>
        <taxon>Wallemiomycotina</taxon>
        <taxon>Wallemiomycetes</taxon>
        <taxon>Wallemiales</taxon>
        <taxon>Wallemiaceae</taxon>
        <taxon>Wallemia</taxon>
    </lineage>
</organism>
<comment type="cofactor">
    <cofactor evidence="1">
        <name>pyridoxal 5'-phosphate</name>
        <dbReference type="ChEBI" id="CHEBI:597326"/>
    </cofactor>
</comment>
<dbReference type="InterPro" id="IPR015424">
    <property type="entry name" value="PyrdxlP-dep_Trfase"/>
</dbReference>
<keyword evidence="7" id="KW-0808">Transferase</keyword>
<keyword evidence="8" id="KW-0663">Pyridoxal phosphate</keyword>
<evidence type="ECO:0000256" key="5">
    <source>
        <dbReference type="ARBA" id="ARBA00022576"/>
    </source>
</evidence>
<dbReference type="PANTHER" id="PTHR42885:SF2">
    <property type="entry name" value="HISTIDINOL-PHOSPHATE AMINOTRANSFERASE"/>
    <property type="match status" value="1"/>
</dbReference>
<dbReference type="NCBIfam" id="TIGR01141">
    <property type="entry name" value="hisC"/>
    <property type="match status" value="1"/>
</dbReference>
<evidence type="ECO:0000313" key="15">
    <source>
        <dbReference type="Proteomes" id="UP000310189"/>
    </source>
</evidence>
<feature type="compositionally biased region" description="Polar residues" evidence="12">
    <location>
        <begin position="530"/>
        <end position="539"/>
    </location>
</feature>
<evidence type="ECO:0000256" key="7">
    <source>
        <dbReference type="ARBA" id="ARBA00022679"/>
    </source>
</evidence>
<keyword evidence="6" id="KW-0028">Amino-acid biosynthesis</keyword>
<comment type="similarity">
    <text evidence="3">Belongs to the class-II pyridoxal-phosphate-dependent aminotransferase family.</text>
</comment>
<dbReference type="SUPFAM" id="SSF53383">
    <property type="entry name" value="PLP-dependent transferases"/>
    <property type="match status" value="1"/>
</dbReference>
<evidence type="ECO:0000256" key="8">
    <source>
        <dbReference type="ARBA" id="ARBA00022898"/>
    </source>
</evidence>
<dbReference type="Pfam" id="PF04716">
    <property type="entry name" value="ETC_C1_NDUFA5"/>
    <property type="match status" value="1"/>
</dbReference>
<evidence type="ECO:0000256" key="10">
    <source>
        <dbReference type="ARBA" id="ARBA00030262"/>
    </source>
</evidence>
<comment type="caution">
    <text evidence="14">The sequence shown here is derived from an EMBL/GenBank/DDBJ whole genome shotgun (WGS) entry which is preliminary data.</text>
</comment>
<evidence type="ECO:0000256" key="3">
    <source>
        <dbReference type="ARBA" id="ARBA00008392"/>
    </source>
</evidence>
<keyword evidence="9" id="KW-0368">Histidine biosynthesis</keyword>
<dbReference type="CDD" id="cd00609">
    <property type="entry name" value="AAT_like"/>
    <property type="match status" value="1"/>
</dbReference>
<feature type="region of interest" description="Disordered" evidence="12">
    <location>
        <begin position="519"/>
        <end position="539"/>
    </location>
</feature>
<proteinExistence type="inferred from homology"/>
<gene>
    <name evidence="14" type="ORF">E3P99_01278</name>
</gene>
<protein>
    <recommendedName>
        <fullName evidence="4">histidinol-phosphate transaminase</fullName>
        <ecNumber evidence="4">2.6.1.9</ecNumber>
    </recommendedName>
    <alternativeName>
        <fullName evidence="10">Imidazole acetol-phosphate transaminase</fullName>
    </alternativeName>
</protein>
<dbReference type="GO" id="GO:0030170">
    <property type="term" value="F:pyridoxal phosphate binding"/>
    <property type="evidence" value="ECO:0007669"/>
    <property type="project" value="InterPro"/>
</dbReference>
<feature type="domain" description="Aminotransferase class I/classII large" evidence="13">
    <location>
        <begin position="56"/>
        <end position="390"/>
    </location>
</feature>
<dbReference type="EC" id="2.6.1.9" evidence="4"/>
<dbReference type="InterPro" id="IPR015422">
    <property type="entry name" value="PyrdxlP-dep_Trfase_small"/>
</dbReference>
<dbReference type="GO" id="GO:0004400">
    <property type="term" value="F:histidinol-phosphate transaminase activity"/>
    <property type="evidence" value="ECO:0007669"/>
    <property type="project" value="UniProtKB-EC"/>
</dbReference>
<dbReference type="Proteomes" id="UP000310189">
    <property type="component" value="Unassembled WGS sequence"/>
</dbReference>
<dbReference type="Gene3D" id="3.40.640.10">
    <property type="entry name" value="Type I PLP-dependent aspartate aminotransferase-like (Major domain)"/>
    <property type="match status" value="1"/>
</dbReference>
<keyword evidence="5" id="KW-0032">Aminotransferase</keyword>
<evidence type="ECO:0000259" key="13">
    <source>
        <dbReference type="Pfam" id="PF00155"/>
    </source>
</evidence>
<sequence length="539" mass="59286">MTVPNIRGLNAKSLPQSYPQPAHFSIESVIRRNILSLEPYRCARDDYDEGILLDANENSLGATIDTDKEQELHRYPSPSHPAIKESVAKLRSLPSTDYVFLGVGSDEVIDLLYRVCCTPAQDKVLTCPPTYGMYGVCAVINDVQVDKIPQDVTNGRFQLDVARIQEAYANDVDNKIKLTFVCSPGNPTGTLINMKDIITLLEDKNNKGLVIVDEAYIDFSDDDKSAVQLVEKYSNLVVMQTLSKSFGLAGIRLGIAIAQPPLIQILSNTKAPYNVSTPSAKLAEEALSDNGIANMRKFVAELKNNREYLIQELKSFKNVGSVIGSNDANFIMLPILNDSGKPDNDKAKSIYKHLAETDKIVVRYRGSEIGCEGCLRISIGTKPENTQKALVDASKSLPTSPAQRVKTTTRITGLAVHPDPLSALAETYSNTLSLLQQFPSSSVYKNSVEALTKHRLNQVVQANDKGISPEDVEANTAEYSALLGTPPVQLEEVLVEAENELGLAAKMFEWKAWEPLQVQPPKDQWKNPFSVDTSKSLNE</sequence>
<evidence type="ECO:0000256" key="1">
    <source>
        <dbReference type="ARBA" id="ARBA00001933"/>
    </source>
</evidence>
<dbReference type="AlphaFoldDB" id="A0A4T0FRD8"/>
<dbReference type="Pfam" id="PF00155">
    <property type="entry name" value="Aminotran_1_2"/>
    <property type="match status" value="1"/>
</dbReference>
<dbReference type="InterPro" id="IPR006806">
    <property type="entry name" value="NDUFA5"/>
</dbReference>
<dbReference type="GO" id="GO:0022904">
    <property type="term" value="P:respiratory electron transport chain"/>
    <property type="evidence" value="ECO:0007669"/>
    <property type="project" value="InterPro"/>
</dbReference>
<evidence type="ECO:0000256" key="9">
    <source>
        <dbReference type="ARBA" id="ARBA00023102"/>
    </source>
</evidence>
<dbReference type="InterPro" id="IPR001917">
    <property type="entry name" value="Aminotrans_II_pyridoxalP_BS"/>
</dbReference>
<evidence type="ECO:0000313" key="14">
    <source>
        <dbReference type="EMBL" id="TIA91081.1"/>
    </source>
</evidence>
<dbReference type="GO" id="GO:0000105">
    <property type="term" value="P:L-histidine biosynthetic process"/>
    <property type="evidence" value="ECO:0007669"/>
    <property type="project" value="UniProtKB-KW"/>
</dbReference>
<comment type="catalytic activity">
    <reaction evidence="11">
        <text>L-histidinol phosphate + 2-oxoglutarate = 3-(imidazol-4-yl)-2-oxopropyl phosphate + L-glutamate</text>
        <dbReference type="Rhea" id="RHEA:23744"/>
        <dbReference type="ChEBI" id="CHEBI:16810"/>
        <dbReference type="ChEBI" id="CHEBI:29985"/>
        <dbReference type="ChEBI" id="CHEBI:57766"/>
        <dbReference type="ChEBI" id="CHEBI:57980"/>
        <dbReference type="EC" id="2.6.1.9"/>
    </reaction>
</comment>
<dbReference type="InterPro" id="IPR005861">
    <property type="entry name" value="HisP_aminotrans"/>
</dbReference>